<keyword evidence="2" id="KW-1185">Reference proteome</keyword>
<keyword evidence="1" id="KW-0282">Flagellum</keyword>
<dbReference type="Proteomes" id="UP000245081">
    <property type="component" value="Unassembled WGS sequence"/>
</dbReference>
<dbReference type="EMBL" id="BDOQ01000006">
    <property type="protein sequence ID" value="GBG14222.1"/>
    <property type="molecule type" value="Genomic_DNA"/>
</dbReference>
<comment type="caution">
    <text evidence="1">The sequence shown here is derived from an EMBL/GenBank/DDBJ whole genome shotgun (WGS) entry which is preliminary data.</text>
</comment>
<accession>A0A2R5F7K7</accession>
<name>A0A2R5F7K7_9PROT</name>
<evidence type="ECO:0000313" key="2">
    <source>
        <dbReference type="Proteomes" id="UP000245081"/>
    </source>
</evidence>
<gene>
    <name evidence="1" type="ORF">NMK_1787</name>
</gene>
<dbReference type="AlphaFoldDB" id="A0A2R5F7K7"/>
<keyword evidence="1" id="KW-0966">Cell projection</keyword>
<sequence length="93" mass="11033">MDYDCVVMVIDTHFNRHYGSVMEEVCHFFKILAQRLPFYLVFERQYEQGFHCWLRGTKRLYQLEHDVGKLQEAVRTIVETESKGIDPSGFMAP</sequence>
<evidence type="ECO:0000313" key="1">
    <source>
        <dbReference type="EMBL" id="GBG14222.1"/>
    </source>
</evidence>
<reference evidence="1 2" key="1">
    <citation type="journal article" date="2018" name="Environ. Microbiol.">
        <title>Isolation and genomic characterization of Novimethylophilus kurashikiensis gen. nov. sp. nov., a new lanthanide-dependent methylotrophic species of Methylophilaceae.</title>
        <authorList>
            <person name="Lv H."/>
            <person name="Sahin N."/>
            <person name="Tani A."/>
        </authorList>
    </citation>
    <scope>NUCLEOTIDE SEQUENCE [LARGE SCALE GENOMIC DNA]</scope>
    <source>
        <strain evidence="1 2">La2-4</strain>
    </source>
</reference>
<protein>
    <submittedName>
        <fullName evidence="1">Flagellar biosynthesis protein FlgL</fullName>
    </submittedName>
</protein>
<proteinExistence type="predicted"/>
<organism evidence="1 2">
    <name type="scientific">Novimethylophilus kurashikiensis</name>
    <dbReference type="NCBI Taxonomy" id="1825523"/>
    <lineage>
        <taxon>Bacteria</taxon>
        <taxon>Pseudomonadati</taxon>
        <taxon>Pseudomonadota</taxon>
        <taxon>Betaproteobacteria</taxon>
        <taxon>Nitrosomonadales</taxon>
        <taxon>Methylophilaceae</taxon>
        <taxon>Novimethylophilus</taxon>
    </lineage>
</organism>
<keyword evidence="1" id="KW-0969">Cilium</keyword>